<evidence type="ECO:0000256" key="2">
    <source>
        <dbReference type="SAM" id="Phobius"/>
    </source>
</evidence>
<evidence type="ECO:0000313" key="3">
    <source>
        <dbReference type="EMBL" id="APO75289.1"/>
    </source>
</evidence>
<name>A0A1L5P579_RHIET</name>
<keyword evidence="2" id="KW-0472">Membrane</keyword>
<proteinExistence type="predicted"/>
<dbReference type="EMBL" id="CP017241">
    <property type="protein sequence ID" value="APO75289.1"/>
    <property type="molecule type" value="Genomic_DNA"/>
</dbReference>
<organism evidence="3 4">
    <name type="scientific">Rhizobium etli 8C-3</name>
    <dbReference type="NCBI Taxonomy" id="538025"/>
    <lineage>
        <taxon>Bacteria</taxon>
        <taxon>Pseudomonadati</taxon>
        <taxon>Pseudomonadota</taxon>
        <taxon>Alphaproteobacteria</taxon>
        <taxon>Hyphomicrobiales</taxon>
        <taxon>Rhizobiaceae</taxon>
        <taxon>Rhizobium/Agrobacterium group</taxon>
        <taxon>Rhizobium</taxon>
    </lineage>
</organism>
<dbReference type="RefSeq" id="WP_074061663.1">
    <property type="nucleotide sequence ID" value="NZ_CP017241.1"/>
</dbReference>
<keyword evidence="2" id="KW-0812">Transmembrane</keyword>
<sequence length="595" mass="64259">MSGAKGNPLIHPGPTAEEVCQQVDRILSSDEFHSPNRGRSFLKFIVSETLAGRSEFLKAFTIANEVFGREVSFDAQNDPVVRIEAGRIRRALERYYLVAGQADDILITVPKGGYVPHFEYAHDSRGAASPAQSPDVSQGIGSGNQEKASSGSRPSILLMALVMGAVLVTVAAVLYIAFAPALFVSRGPLSGRSPGEASEPKVVVEAFAGSGVPNAVEIAHGLRDEVISQLAKVDDIIVVADPSRTGRTAAAGYALQGNVQLDGSRLRSVARLVRQSDGAVIWANNYDADLRTQSKLAVQADIAQQISTAVALPYGAIFQADTGTIARQPQSGDWDTYACTLAYYSYRRSMNTHSHDTALDCLQRATQRFPNSATSWALLSLTYLDEMRFRHRLGTSSPAQPLELASSAAERAAALAPDNARALQALMLVSFFKDDIDKALQAGAAAYAMNPSDTEVAGEYGLRLAMSGKWQSGCELVSSAINKNAGPKGYYEVGMALCAFMRNDMKAAELWSRMSDLQYNPMHRLVLLSILGAAGKMAEAKQEQDWLAAHAPDLMNNIRRDITLRLQRPEDQEKFFNGLRASGAFIEPPRAEVGK</sequence>
<evidence type="ECO:0000256" key="1">
    <source>
        <dbReference type="SAM" id="MobiDB-lite"/>
    </source>
</evidence>
<feature type="transmembrane region" description="Helical" evidence="2">
    <location>
        <begin position="156"/>
        <end position="178"/>
    </location>
</feature>
<dbReference type="AlphaFoldDB" id="A0A1L5P579"/>
<protein>
    <submittedName>
        <fullName evidence="3">TolB/tetratricopeptide repeat domain-containing protein</fullName>
    </submittedName>
</protein>
<keyword evidence="2" id="KW-1133">Transmembrane helix</keyword>
<gene>
    <name evidence="3" type="ORF">AM571_CH02480</name>
</gene>
<dbReference type="SUPFAM" id="SSF48452">
    <property type="entry name" value="TPR-like"/>
    <property type="match status" value="1"/>
</dbReference>
<dbReference type="Proteomes" id="UP000185109">
    <property type="component" value="Chromosome"/>
</dbReference>
<dbReference type="Gene3D" id="1.25.40.10">
    <property type="entry name" value="Tetratricopeptide repeat domain"/>
    <property type="match status" value="1"/>
</dbReference>
<dbReference type="InterPro" id="IPR011990">
    <property type="entry name" value="TPR-like_helical_dom_sf"/>
</dbReference>
<feature type="region of interest" description="Disordered" evidence="1">
    <location>
        <begin position="125"/>
        <end position="150"/>
    </location>
</feature>
<accession>A0A1L5P579</accession>
<evidence type="ECO:0000313" key="4">
    <source>
        <dbReference type="Proteomes" id="UP000185109"/>
    </source>
</evidence>
<reference evidence="3 4" key="1">
    <citation type="submission" date="2016-09" db="EMBL/GenBank/DDBJ databases">
        <title>The complete genome sequences of Rhizobium gallicum, symbiovars gallicum and phaseoli, symbionts associated to common bean (Phaseolus vulgaris).</title>
        <authorList>
            <person name="Bustos P."/>
            <person name="Santamaria R.I."/>
            <person name="Perez-Carrascal O.M."/>
            <person name="Juarez S."/>
            <person name="Lozano L."/>
            <person name="Martinez-Flores I."/>
            <person name="Martinez-Romero E."/>
            <person name="Cevallos M."/>
            <person name="Romero D."/>
            <person name="Davila G."/>
            <person name="Gonzalez V."/>
        </authorList>
    </citation>
    <scope>NUCLEOTIDE SEQUENCE [LARGE SCALE GENOMIC DNA]</scope>
    <source>
        <strain evidence="3 4">8C-3</strain>
    </source>
</reference>